<dbReference type="RefSeq" id="WP_359882937.1">
    <property type="nucleotide sequence ID" value="NZ_JBEYHT010000057.1"/>
</dbReference>
<dbReference type="Pfam" id="PF13669">
    <property type="entry name" value="Glyoxalase_4"/>
    <property type="match status" value="1"/>
</dbReference>
<evidence type="ECO:0000256" key="1">
    <source>
        <dbReference type="SAM" id="MobiDB-lite"/>
    </source>
</evidence>
<dbReference type="SUPFAM" id="SSF54593">
    <property type="entry name" value="Glyoxalase/Bleomycin resistance protein/Dihydroxybiphenyl dioxygenase"/>
    <property type="match status" value="1"/>
</dbReference>
<dbReference type="EMBL" id="AP017424">
    <property type="protein sequence ID" value="BAU84018.1"/>
    <property type="molecule type" value="Genomic_DNA"/>
</dbReference>
<proteinExistence type="predicted"/>
<protein>
    <recommendedName>
        <fullName evidence="4">VOC domain-containing protein</fullName>
    </recommendedName>
</protein>
<reference evidence="2 3" key="1">
    <citation type="journal article" date="2016" name="Genome Announc.">
        <title>Complete Genome Sequence of Thiostrepton-Producing Streptomyces laurentii ATCC 31255.</title>
        <authorList>
            <person name="Doi K."/>
            <person name="Fujino Y."/>
            <person name="Nagayoshi Y."/>
            <person name="Ohshima T."/>
            <person name="Ogata S."/>
        </authorList>
    </citation>
    <scope>NUCLEOTIDE SEQUENCE [LARGE SCALE GENOMIC DNA]</scope>
    <source>
        <strain evidence="2 3">ATCC 31255</strain>
    </source>
</reference>
<gene>
    <name evidence="2" type="ORF">SLA_3104</name>
</gene>
<evidence type="ECO:0000313" key="2">
    <source>
        <dbReference type="EMBL" id="BAU84018.1"/>
    </source>
</evidence>
<feature type="compositionally biased region" description="Basic and acidic residues" evidence="1">
    <location>
        <begin position="1"/>
        <end position="10"/>
    </location>
</feature>
<evidence type="ECO:0008006" key="4">
    <source>
        <dbReference type="Google" id="ProtNLM"/>
    </source>
</evidence>
<dbReference type="Gene3D" id="3.10.180.10">
    <property type="entry name" value="2,3-Dihydroxybiphenyl 1,2-Dioxygenase, domain 1"/>
    <property type="match status" value="1"/>
</dbReference>
<dbReference type="Proteomes" id="UP000217676">
    <property type="component" value="Chromosome"/>
</dbReference>
<sequence>MSQTANEHHQNGSSRPAPGAVLTPEALFHTGLVVENLESAMKSLSELAGYHWTTVMELQVTARTPHGRQHAAQRFVLSVEEPRLELVEAIPGTVWVSDGSNGAHHVGYWAEDERIEEISAALVDLGLDVEASNDFEADGKLTWVYHRGLGGIRVELLNTLMKPSMDAWIAGTDPTEVQRDAPIS</sequence>
<dbReference type="InterPro" id="IPR029068">
    <property type="entry name" value="Glyas_Bleomycin-R_OHBP_Dase"/>
</dbReference>
<dbReference type="AlphaFoldDB" id="A0A169NIK1"/>
<name>A0A169NIK1_STRLU</name>
<dbReference type="KEGG" id="slau:SLA_3104"/>
<evidence type="ECO:0000313" key="3">
    <source>
        <dbReference type="Proteomes" id="UP000217676"/>
    </source>
</evidence>
<organism evidence="2 3">
    <name type="scientific">Streptomyces laurentii</name>
    <dbReference type="NCBI Taxonomy" id="39478"/>
    <lineage>
        <taxon>Bacteria</taxon>
        <taxon>Bacillati</taxon>
        <taxon>Actinomycetota</taxon>
        <taxon>Actinomycetes</taxon>
        <taxon>Kitasatosporales</taxon>
        <taxon>Streptomycetaceae</taxon>
        <taxon>Streptomyces</taxon>
    </lineage>
</organism>
<keyword evidence="3" id="KW-1185">Reference proteome</keyword>
<accession>A0A169NIK1</accession>
<feature type="region of interest" description="Disordered" evidence="1">
    <location>
        <begin position="1"/>
        <end position="21"/>
    </location>
</feature>